<reference evidence="1" key="2">
    <citation type="submission" date="2021-08" db="EMBL/GenBank/DDBJ databases">
        <authorList>
            <person name="Eriksson T."/>
        </authorList>
    </citation>
    <scope>NUCLEOTIDE SEQUENCE</scope>
    <source>
        <strain evidence="1">Stoneville</strain>
        <tissue evidence="1">Whole head</tissue>
    </source>
</reference>
<organism evidence="1 2">
    <name type="scientific">Tenebrio molitor</name>
    <name type="common">Yellow mealworm beetle</name>
    <dbReference type="NCBI Taxonomy" id="7067"/>
    <lineage>
        <taxon>Eukaryota</taxon>
        <taxon>Metazoa</taxon>
        <taxon>Ecdysozoa</taxon>
        <taxon>Arthropoda</taxon>
        <taxon>Hexapoda</taxon>
        <taxon>Insecta</taxon>
        <taxon>Pterygota</taxon>
        <taxon>Neoptera</taxon>
        <taxon>Endopterygota</taxon>
        <taxon>Coleoptera</taxon>
        <taxon>Polyphaga</taxon>
        <taxon>Cucujiformia</taxon>
        <taxon>Tenebrionidae</taxon>
        <taxon>Tenebrio</taxon>
    </lineage>
</organism>
<proteinExistence type="predicted"/>
<reference evidence="1" key="1">
    <citation type="journal article" date="2020" name="J Insects Food Feed">
        <title>The yellow mealworm (Tenebrio molitor) genome: a resource for the emerging insects as food and feed industry.</title>
        <authorList>
            <person name="Eriksson T."/>
            <person name="Andere A."/>
            <person name="Kelstrup H."/>
            <person name="Emery V."/>
            <person name="Picard C."/>
        </authorList>
    </citation>
    <scope>NUCLEOTIDE SEQUENCE</scope>
    <source>
        <strain evidence="1">Stoneville</strain>
        <tissue evidence="1">Whole head</tissue>
    </source>
</reference>
<dbReference type="InterPro" id="IPR038606">
    <property type="entry name" value="To_sf"/>
</dbReference>
<name>A0A8J6LHM0_TENMO</name>
<protein>
    <submittedName>
        <fullName evidence="1">Uncharacterized protein</fullName>
    </submittedName>
</protein>
<dbReference type="GO" id="GO:0005615">
    <property type="term" value="C:extracellular space"/>
    <property type="evidence" value="ECO:0007669"/>
    <property type="project" value="TreeGrafter"/>
</dbReference>
<accession>A0A8J6LHM0</accession>
<evidence type="ECO:0000313" key="1">
    <source>
        <dbReference type="EMBL" id="KAH0822530.1"/>
    </source>
</evidence>
<gene>
    <name evidence="1" type="ORF">GEV33_000261</name>
</gene>
<dbReference type="Gene3D" id="3.15.10.30">
    <property type="entry name" value="Haemolymph juvenile hormone binding protein"/>
    <property type="match status" value="2"/>
</dbReference>
<evidence type="ECO:0000313" key="2">
    <source>
        <dbReference type="Proteomes" id="UP000719412"/>
    </source>
</evidence>
<sequence>MVLPLYGNGTGSIVFDRLKCFHQFDFEEYEKKGKKYLKVVNSSLSIDPEWITFKFDNLYDGDQVLGDNVNLVMNDNWREIFADAQPSIEEENSSPKVVIASASTFIKCDTRKSDFDESLSEAIKNAITQLDRPMEEYNLPSLEPFFVPFFFPKAGEKPAFDSKFKNYRIFGHTKITDLKAT</sequence>
<dbReference type="AlphaFoldDB" id="A0A8J6LHM0"/>
<dbReference type="EMBL" id="JABDTM020001538">
    <property type="protein sequence ID" value="KAH0822530.1"/>
    <property type="molecule type" value="Genomic_DNA"/>
</dbReference>
<dbReference type="PANTHER" id="PTHR11008">
    <property type="entry name" value="PROTEIN TAKEOUT-LIKE PROTEIN"/>
    <property type="match status" value="1"/>
</dbReference>
<dbReference type="Pfam" id="PF06585">
    <property type="entry name" value="JHBP"/>
    <property type="match status" value="2"/>
</dbReference>
<dbReference type="InterPro" id="IPR010562">
    <property type="entry name" value="Haemolymph_juvenile_hormone-bd"/>
</dbReference>
<keyword evidence="2" id="KW-1185">Reference proteome</keyword>
<comment type="caution">
    <text evidence="1">The sequence shown here is derived from an EMBL/GenBank/DDBJ whole genome shotgun (WGS) entry which is preliminary data.</text>
</comment>
<dbReference type="PANTHER" id="PTHR11008:SF32">
    <property type="entry name" value="CIRCADIAN CLOCK-CONTROLLED PROTEIN DAYWAKE-RELATED"/>
    <property type="match status" value="1"/>
</dbReference>
<dbReference type="Proteomes" id="UP000719412">
    <property type="component" value="Unassembled WGS sequence"/>
</dbReference>